<dbReference type="AlphaFoldDB" id="A0AAJ2B6V8"/>
<name>A0AAJ2B6V8_9HYPH</name>
<sequence>MVEQHLQNGTIDADQIRSTLTALFPHLRPFWQRPLAHYARAVYEFEIDRPAATERDDALARLCCCLSKAAIRAGVTYENARDAAAQFMAAPIIQTGPHCHLLIEPDAFYTHLFSLLGIKSRDLRWQFWYGASTVKFIEKPRKGPGWLMLEGELVNVFGLPRSRMDAFSVCGSNGPYRFTFAVHADEKRENWTASRLKSILPDGEFQSAADAIKAGNVALWKAFFPSDVGLIQIDDRDVGNLIADHLDDRESWLCRRFVEGGLAYKMLQVLTELDQGPWAGWIRRTTDLFWRVEKGRLYPLRLTGGALVDERRDSAEVKFSPAELSDALRLGELVPSLLVTFIVMSILPGTRVLGGCRQTVYYPLMRYVFACALGRAGECELLTSLRRDVLAGMWGHRVLRPENGQPLAELEAARAVVNLLSNYDYLSLEQACGNLASFTNDPSWAKMGQRMNAEDIRLDSREWQWA</sequence>
<reference evidence="1" key="1">
    <citation type="submission" date="2023-08" db="EMBL/GenBank/DDBJ databases">
        <title>Functional and genomic diversity of the sorghum phyllosphere microbiome.</title>
        <authorList>
            <person name="Shade A."/>
        </authorList>
    </citation>
    <scope>NUCLEOTIDE SEQUENCE</scope>
    <source>
        <strain evidence="1">SORGH_AS_0974</strain>
    </source>
</reference>
<proteinExistence type="predicted"/>
<comment type="caution">
    <text evidence="1">The sequence shown here is derived from an EMBL/GenBank/DDBJ whole genome shotgun (WGS) entry which is preliminary data.</text>
</comment>
<protein>
    <submittedName>
        <fullName evidence="1">Uncharacterized protein</fullName>
    </submittedName>
</protein>
<organism evidence="1 2">
    <name type="scientific">Agrobacterium larrymoorei</name>
    <dbReference type="NCBI Taxonomy" id="160699"/>
    <lineage>
        <taxon>Bacteria</taxon>
        <taxon>Pseudomonadati</taxon>
        <taxon>Pseudomonadota</taxon>
        <taxon>Alphaproteobacteria</taxon>
        <taxon>Hyphomicrobiales</taxon>
        <taxon>Rhizobiaceae</taxon>
        <taxon>Rhizobium/Agrobacterium group</taxon>
        <taxon>Agrobacterium</taxon>
    </lineage>
</organism>
<accession>A0AAJ2B6V8</accession>
<evidence type="ECO:0000313" key="1">
    <source>
        <dbReference type="EMBL" id="MDR6100485.1"/>
    </source>
</evidence>
<evidence type="ECO:0000313" key="2">
    <source>
        <dbReference type="Proteomes" id="UP001255601"/>
    </source>
</evidence>
<dbReference type="Proteomes" id="UP001255601">
    <property type="component" value="Unassembled WGS sequence"/>
</dbReference>
<dbReference type="RefSeq" id="WP_309769545.1">
    <property type="nucleotide sequence ID" value="NZ_JAVIZC010000001.1"/>
</dbReference>
<dbReference type="EMBL" id="JAVIZC010000001">
    <property type="protein sequence ID" value="MDR6100485.1"/>
    <property type="molecule type" value="Genomic_DNA"/>
</dbReference>
<gene>
    <name evidence="1" type="ORF">QE369_000663</name>
</gene>